<dbReference type="InterPro" id="IPR009050">
    <property type="entry name" value="Globin-like_sf"/>
</dbReference>
<dbReference type="InterPro" id="IPR012292">
    <property type="entry name" value="Globin/Proto"/>
</dbReference>
<protein>
    <recommendedName>
        <fullName evidence="1">Globin-sensor domain-containing protein</fullName>
    </recommendedName>
</protein>
<dbReference type="EMBL" id="WOSW01000013">
    <property type="protein sequence ID" value="NHO32653.1"/>
    <property type="molecule type" value="Genomic_DNA"/>
</dbReference>
<dbReference type="Pfam" id="PF11563">
    <property type="entry name" value="Protoglobin"/>
    <property type="match status" value="1"/>
</dbReference>
<dbReference type="SUPFAM" id="SSF46458">
    <property type="entry name" value="Globin-like"/>
    <property type="match status" value="1"/>
</dbReference>
<dbReference type="RefSeq" id="WP_173577178.1">
    <property type="nucleotide sequence ID" value="NZ_WOSW01000013.1"/>
</dbReference>
<sequence>MDIPSVSPEGEIPARNKKEWSTVIRDVDDGVRFEVSRLVAGIAHLCADSFYDTLLSNPEAAIYISSETVHERLHTALTNWLIFLFPENQPDVDALISLQERVGVAHARMRIPMTLVLQGIRTLKQTLRRRLFELDMSRDRLLAALSYMMTIVLKKPCCDCG</sequence>
<accession>A0ABX0KCQ1</accession>
<organism evidence="2 3">
    <name type="scientific">Acetobacter fallax</name>
    <dbReference type="NCBI Taxonomy" id="1737473"/>
    <lineage>
        <taxon>Bacteria</taxon>
        <taxon>Pseudomonadati</taxon>
        <taxon>Pseudomonadota</taxon>
        <taxon>Alphaproteobacteria</taxon>
        <taxon>Acetobacterales</taxon>
        <taxon>Acetobacteraceae</taxon>
        <taxon>Acetobacter</taxon>
    </lineage>
</organism>
<dbReference type="InterPro" id="IPR044398">
    <property type="entry name" value="Globin-sensor_dom"/>
</dbReference>
<name>A0ABX0KCQ1_9PROT</name>
<proteinExistence type="predicted"/>
<evidence type="ECO:0000259" key="1">
    <source>
        <dbReference type="Pfam" id="PF11563"/>
    </source>
</evidence>
<comment type="caution">
    <text evidence="2">The sequence shown here is derived from an EMBL/GenBank/DDBJ whole genome shotgun (WGS) entry which is preliminary data.</text>
</comment>
<gene>
    <name evidence="2" type="ORF">GOB84_08780</name>
</gene>
<dbReference type="Proteomes" id="UP000615326">
    <property type="component" value="Unassembled WGS sequence"/>
</dbReference>
<keyword evidence="3" id="KW-1185">Reference proteome</keyword>
<evidence type="ECO:0000313" key="3">
    <source>
        <dbReference type="Proteomes" id="UP000615326"/>
    </source>
</evidence>
<reference evidence="2 3" key="1">
    <citation type="journal article" date="2020" name="Int. J. Syst. Evol. Microbiol.">
        <title>Novel acetic acid bacteria from cider fermentations: Acetobacter conturbans sp. nov. and Acetobacter fallax sp. nov.</title>
        <authorList>
            <person name="Sombolestani A.S."/>
            <person name="Cleenwerck I."/>
            <person name="Cnockaert M."/>
            <person name="Borremans W."/>
            <person name="Wieme A.D."/>
            <person name="De Vuyst L."/>
            <person name="Vandamme P."/>
        </authorList>
    </citation>
    <scope>NUCLEOTIDE SEQUENCE [LARGE SCALE GENOMIC DNA]</scope>
    <source>
        <strain evidence="2 3">LMG 1637</strain>
    </source>
</reference>
<feature type="domain" description="Globin-sensor" evidence="1">
    <location>
        <begin position="43"/>
        <end position="151"/>
    </location>
</feature>
<dbReference type="Gene3D" id="1.10.490.10">
    <property type="entry name" value="Globins"/>
    <property type="match status" value="1"/>
</dbReference>
<evidence type="ECO:0000313" key="2">
    <source>
        <dbReference type="EMBL" id="NHO32653.1"/>
    </source>
</evidence>